<evidence type="ECO:0000313" key="4">
    <source>
        <dbReference type="Proteomes" id="UP001611415"/>
    </source>
</evidence>
<dbReference type="InterPro" id="IPR000253">
    <property type="entry name" value="FHA_dom"/>
</dbReference>
<protein>
    <submittedName>
        <fullName evidence="3">FHA domain-containing protein</fullName>
    </submittedName>
</protein>
<dbReference type="InterPro" id="IPR008984">
    <property type="entry name" value="SMAD_FHA_dom_sf"/>
</dbReference>
<dbReference type="CDD" id="cd00060">
    <property type="entry name" value="FHA"/>
    <property type="match status" value="1"/>
</dbReference>
<dbReference type="Proteomes" id="UP001611415">
    <property type="component" value="Unassembled WGS sequence"/>
</dbReference>
<dbReference type="SUPFAM" id="SSF49879">
    <property type="entry name" value="SMAD/FHA domain"/>
    <property type="match status" value="1"/>
</dbReference>
<dbReference type="RefSeq" id="WP_397092608.1">
    <property type="nucleotide sequence ID" value="NZ_JBIRYO010000007.1"/>
</dbReference>
<dbReference type="Gene3D" id="2.60.200.20">
    <property type="match status" value="1"/>
</dbReference>
<feature type="domain" description="FHA" evidence="2">
    <location>
        <begin position="132"/>
        <end position="190"/>
    </location>
</feature>
<dbReference type="PROSITE" id="PS50006">
    <property type="entry name" value="FHA_DOMAIN"/>
    <property type="match status" value="1"/>
</dbReference>
<keyword evidence="4" id="KW-1185">Reference proteome</keyword>
<name>A0ABW7WZF9_9NOCA</name>
<dbReference type="Pfam" id="PF00498">
    <property type="entry name" value="FHA"/>
    <property type="match status" value="1"/>
</dbReference>
<comment type="caution">
    <text evidence="3">The sequence shown here is derived from an EMBL/GenBank/DDBJ whole genome shotgun (WGS) entry which is preliminary data.</text>
</comment>
<proteinExistence type="predicted"/>
<dbReference type="EMBL" id="JBIRYO010000007">
    <property type="protein sequence ID" value="MFI2474233.1"/>
    <property type="molecule type" value="Genomic_DNA"/>
</dbReference>
<accession>A0ABW7WZF9</accession>
<gene>
    <name evidence="3" type="ORF">ACH49W_12725</name>
</gene>
<organism evidence="3 4">
    <name type="scientific">Nocardia xishanensis</name>
    <dbReference type="NCBI Taxonomy" id="238964"/>
    <lineage>
        <taxon>Bacteria</taxon>
        <taxon>Bacillati</taxon>
        <taxon>Actinomycetota</taxon>
        <taxon>Actinomycetes</taxon>
        <taxon>Mycobacteriales</taxon>
        <taxon>Nocardiaceae</taxon>
        <taxon>Nocardia</taxon>
    </lineage>
</organism>
<evidence type="ECO:0000259" key="2">
    <source>
        <dbReference type="PROSITE" id="PS50006"/>
    </source>
</evidence>
<reference evidence="3 4" key="1">
    <citation type="submission" date="2024-10" db="EMBL/GenBank/DDBJ databases">
        <title>The Natural Products Discovery Center: Release of the First 8490 Sequenced Strains for Exploring Actinobacteria Biosynthetic Diversity.</title>
        <authorList>
            <person name="Kalkreuter E."/>
            <person name="Kautsar S.A."/>
            <person name="Yang D."/>
            <person name="Bader C.D."/>
            <person name="Teijaro C.N."/>
            <person name="Fluegel L."/>
            <person name="Davis C.M."/>
            <person name="Simpson J.R."/>
            <person name="Lauterbach L."/>
            <person name="Steele A.D."/>
            <person name="Gui C."/>
            <person name="Meng S."/>
            <person name="Li G."/>
            <person name="Viehrig K."/>
            <person name="Ye F."/>
            <person name="Su P."/>
            <person name="Kiefer A.F."/>
            <person name="Nichols A."/>
            <person name="Cepeda A.J."/>
            <person name="Yan W."/>
            <person name="Fan B."/>
            <person name="Jiang Y."/>
            <person name="Adhikari A."/>
            <person name="Zheng C.-J."/>
            <person name="Schuster L."/>
            <person name="Cowan T.M."/>
            <person name="Smanski M.J."/>
            <person name="Chevrette M.G."/>
            <person name="De Carvalho L.P.S."/>
            <person name="Shen B."/>
        </authorList>
    </citation>
    <scope>NUCLEOTIDE SEQUENCE [LARGE SCALE GENOMIC DNA]</scope>
    <source>
        <strain evidence="3 4">NPDC019275</strain>
    </source>
</reference>
<keyword evidence="1" id="KW-0597">Phosphoprotein</keyword>
<sequence length="221" mass="23022">MVTCPEGHRSAALDYCDVCGAPVGEPPPTVAAPRCPACGAPSGGRFCEECGHDSALSPLPGPPASDPYPREVTPAVAEPATVRASPVIWIATVTADRAFYDRVLAREGPDADRVEFPAYYPPRRITLRGNEILIGKRSVSQGLHPGIDLGIAPADAGVSRAHALLHLTPTGLTVTDLGSTNGTSLNDSDDLIPAEQPVALHSGDRVHVGAWTTITLITEPA</sequence>
<evidence type="ECO:0000256" key="1">
    <source>
        <dbReference type="ARBA" id="ARBA00022553"/>
    </source>
</evidence>
<evidence type="ECO:0000313" key="3">
    <source>
        <dbReference type="EMBL" id="MFI2474233.1"/>
    </source>
</evidence>